<dbReference type="EMBL" id="BAAAXZ010000002">
    <property type="protein sequence ID" value="GAA2908526.1"/>
    <property type="molecule type" value="Genomic_DNA"/>
</dbReference>
<comment type="caution">
    <text evidence="1">The sequence shown here is derived from an EMBL/GenBank/DDBJ whole genome shotgun (WGS) entry which is preliminary data.</text>
</comment>
<organism evidence="1 2">
    <name type="scientific">Streptomyces thioluteus</name>
    <dbReference type="NCBI Taxonomy" id="66431"/>
    <lineage>
        <taxon>Bacteria</taxon>
        <taxon>Bacillati</taxon>
        <taxon>Actinomycetota</taxon>
        <taxon>Actinomycetes</taxon>
        <taxon>Kitasatosporales</taxon>
        <taxon>Streptomycetaceae</taxon>
        <taxon>Streptomyces</taxon>
    </lineage>
</organism>
<evidence type="ECO:0000313" key="1">
    <source>
        <dbReference type="EMBL" id="GAA2908526.1"/>
    </source>
</evidence>
<name>A0ABN3WAM9_STRTU</name>
<accession>A0ABN3WAM9</accession>
<proteinExistence type="predicted"/>
<gene>
    <name evidence="1" type="ORF">GCM10020221_00820</name>
</gene>
<sequence>MRSSKAWEAASSAYEAVTATGRPAWTRREKPMGAPSSAVTVAAISSRRVSRTEARAVRRRARSFGGVADQAGRAARAARTAASTSAAVPAGTVARTSSVAGLITSMTSVRPGRASRRR</sequence>
<keyword evidence="2" id="KW-1185">Reference proteome</keyword>
<evidence type="ECO:0000313" key="2">
    <source>
        <dbReference type="Proteomes" id="UP001501102"/>
    </source>
</evidence>
<protein>
    <submittedName>
        <fullName evidence="1">Uncharacterized protein</fullName>
    </submittedName>
</protein>
<reference evidence="1 2" key="1">
    <citation type="journal article" date="2019" name="Int. J. Syst. Evol. Microbiol.">
        <title>The Global Catalogue of Microorganisms (GCM) 10K type strain sequencing project: providing services to taxonomists for standard genome sequencing and annotation.</title>
        <authorList>
            <consortium name="The Broad Institute Genomics Platform"/>
            <consortium name="The Broad Institute Genome Sequencing Center for Infectious Disease"/>
            <person name="Wu L."/>
            <person name="Ma J."/>
        </authorList>
    </citation>
    <scope>NUCLEOTIDE SEQUENCE [LARGE SCALE GENOMIC DNA]</scope>
    <source>
        <strain evidence="1 2">JCM 4087</strain>
    </source>
</reference>
<dbReference type="Proteomes" id="UP001501102">
    <property type="component" value="Unassembled WGS sequence"/>
</dbReference>